<dbReference type="SUPFAM" id="SSF48452">
    <property type="entry name" value="TPR-like"/>
    <property type="match status" value="1"/>
</dbReference>
<evidence type="ECO:0000259" key="3">
    <source>
        <dbReference type="Pfam" id="PF14432"/>
    </source>
</evidence>
<dbReference type="GO" id="GO:0009451">
    <property type="term" value="P:RNA modification"/>
    <property type="evidence" value="ECO:0007669"/>
    <property type="project" value="InterPro"/>
</dbReference>
<feature type="domain" description="DYW" evidence="3">
    <location>
        <begin position="726"/>
        <end position="818"/>
    </location>
</feature>
<name>A0A8T3AHR8_DENNO</name>
<accession>A0A8T3AHR8</accession>
<dbReference type="Pfam" id="PF01535">
    <property type="entry name" value="PPR"/>
    <property type="match status" value="4"/>
</dbReference>
<dbReference type="OrthoDB" id="607373at2759"/>
<evidence type="ECO:0000256" key="2">
    <source>
        <dbReference type="PROSITE-ProRule" id="PRU00708"/>
    </source>
</evidence>
<feature type="repeat" description="PPR" evidence="2">
    <location>
        <begin position="410"/>
        <end position="444"/>
    </location>
</feature>
<dbReference type="GO" id="GO:0008270">
    <property type="term" value="F:zinc ion binding"/>
    <property type="evidence" value="ECO:0007669"/>
    <property type="project" value="InterPro"/>
</dbReference>
<dbReference type="PROSITE" id="PS51375">
    <property type="entry name" value="PPR"/>
    <property type="match status" value="8"/>
</dbReference>
<gene>
    <name evidence="4" type="ORF">KFK09_022112</name>
</gene>
<feature type="repeat" description="PPR" evidence="2">
    <location>
        <begin position="75"/>
        <end position="105"/>
    </location>
</feature>
<dbReference type="PANTHER" id="PTHR24015:SF1903">
    <property type="entry name" value="OS05G0305300 PROTEIN"/>
    <property type="match status" value="1"/>
</dbReference>
<reference evidence="4" key="1">
    <citation type="journal article" date="2022" name="Front. Genet.">
        <title>Chromosome-Scale Assembly of the Dendrobium nobile Genome Provides Insights Into the Molecular Mechanism of the Biosynthesis of the Medicinal Active Ingredient of Dendrobium.</title>
        <authorList>
            <person name="Xu Q."/>
            <person name="Niu S.-C."/>
            <person name="Li K.-L."/>
            <person name="Zheng P.-J."/>
            <person name="Zhang X.-J."/>
            <person name="Jia Y."/>
            <person name="Liu Y."/>
            <person name="Niu Y.-X."/>
            <person name="Yu L.-H."/>
            <person name="Chen D.-F."/>
            <person name="Zhang G.-Q."/>
        </authorList>
    </citation>
    <scope>NUCLEOTIDE SEQUENCE</scope>
    <source>
        <tissue evidence="4">Leaf</tissue>
    </source>
</reference>
<evidence type="ECO:0000313" key="5">
    <source>
        <dbReference type="Proteomes" id="UP000829196"/>
    </source>
</evidence>
<dbReference type="AlphaFoldDB" id="A0A8T3AHR8"/>
<dbReference type="InterPro" id="IPR032867">
    <property type="entry name" value="DYW_dom"/>
</dbReference>
<dbReference type="PANTHER" id="PTHR24015">
    <property type="entry name" value="OS07G0578800 PROTEIN-RELATED"/>
    <property type="match status" value="1"/>
</dbReference>
<feature type="repeat" description="PPR" evidence="2">
    <location>
        <begin position="106"/>
        <end position="140"/>
    </location>
</feature>
<dbReference type="InterPro" id="IPR002885">
    <property type="entry name" value="PPR_rpt"/>
</dbReference>
<comment type="caution">
    <text evidence="4">The sequence shown here is derived from an EMBL/GenBank/DDBJ whole genome shotgun (WGS) entry which is preliminary data.</text>
</comment>
<evidence type="ECO:0000256" key="1">
    <source>
        <dbReference type="ARBA" id="ARBA00022737"/>
    </source>
</evidence>
<organism evidence="4 5">
    <name type="scientific">Dendrobium nobile</name>
    <name type="common">Orchid</name>
    <dbReference type="NCBI Taxonomy" id="94219"/>
    <lineage>
        <taxon>Eukaryota</taxon>
        <taxon>Viridiplantae</taxon>
        <taxon>Streptophyta</taxon>
        <taxon>Embryophyta</taxon>
        <taxon>Tracheophyta</taxon>
        <taxon>Spermatophyta</taxon>
        <taxon>Magnoliopsida</taxon>
        <taxon>Liliopsida</taxon>
        <taxon>Asparagales</taxon>
        <taxon>Orchidaceae</taxon>
        <taxon>Epidendroideae</taxon>
        <taxon>Malaxideae</taxon>
        <taxon>Dendrobiinae</taxon>
        <taxon>Dendrobium</taxon>
    </lineage>
</organism>
<dbReference type="EMBL" id="JAGYWB010000016">
    <property type="protein sequence ID" value="KAI0495809.1"/>
    <property type="molecule type" value="Genomic_DNA"/>
</dbReference>
<evidence type="ECO:0000313" key="4">
    <source>
        <dbReference type="EMBL" id="KAI0495809.1"/>
    </source>
</evidence>
<dbReference type="InterPro" id="IPR046960">
    <property type="entry name" value="PPR_At4g14850-like_plant"/>
</dbReference>
<dbReference type="PROSITE" id="PS51257">
    <property type="entry name" value="PROKAR_LIPOPROTEIN"/>
    <property type="match status" value="1"/>
</dbReference>
<dbReference type="Pfam" id="PF20431">
    <property type="entry name" value="E_motif"/>
    <property type="match status" value="1"/>
</dbReference>
<dbReference type="Gene3D" id="1.25.40.10">
    <property type="entry name" value="Tetratricopeptide repeat domain"/>
    <property type="match status" value="6"/>
</dbReference>
<dbReference type="SMR" id="A0A8T3AHR8"/>
<feature type="repeat" description="PPR" evidence="2">
    <location>
        <begin position="511"/>
        <end position="545"/>
    </location>
</feature>
<keyword evidence="5" id="KW-1185">Reference proteome</keyword>
<feature type="repeat" description="PPR" evidence="2">
    <location>
        <begin position="5"/>
        <end position="39"/>
    </location>
</feature>
<dbReference type="InterPro" id="IPR046848">
    <property type="entry name" value="E_motif"/>
</dbReference>
<dbReference type="FunFam" id="1.25.40.10:FF:000366">
    <property type="entry name" value="Pentatricopeptide (PPR) repeat-containing protein"/>
    <property type="match status" value="1"/>
</dbReference>
<feature type="repeat" description="PPR" evidence="2">
    <location>
        <begin position="207"/>
        <end position="241"/>
    </location>
</feature>
<dbReference type="NCBIfam" id="TIGR00756">
    <property type="entry name" value="PPR"/>
    <property type="match status" value="7"/>
</dbReference>
<dbReference type="FunFam" id="1.25.40.10:FF:000073">
    <property type="entry name" value="Pentatricopeptide repeat-containing protein chloroplastic"/>
    <property type="match status" value="2"/>
</dbReference>
<dbReference type="Proteomes" id="UP000829196">
    <property type="component" value="Unassembled WGS sequence"/>
</dbReference>
<feature type="repeat" description="PPR" evidence="2">
    <location>
        <begin position="648"/>
        <end position="682"/>
    </location>
</feature>
<proteinExistence type="predicted"/>
<keyword evidence="1" id="KW-0677">Repeat</keyword>
<dbReference type="FunFam" id="1.25.40.10:FF:000285">
    <property type="entry name" value="Pentatricopeptide repeat-containing protein, chloroplastic"/>
    <property type="match status" value="1"/>
</dbReference>
<dbReference type="FunFam" id="1.25.40.10:FF:000031">
    <property type="entry name" value="Pentatricopeptide repeat-containing protein mitochondrial"/>
    <property type="match status" value="1"/>
</dbReference>
<sequence length="818" mass="91798">MPERNVVTWTALMVSCSVNELPMEAITAYQNMRREGVVCNENSYATVISSCGLLENEKLNRQVLAHVVVSGFEAEVSVANSLLTMFGNMGKVEEAEQLFHRMEDRDTISWNSLLSIYTREGMCKEALRCFSEMRHSNFKPDMTTLSCMISACASADNVKWGRGLHAFVVKNDLEQFVSVCNTLISMYSLLGKTDDAEILFRGMPVKDVISWNTMISSYNQNGNNIGALKLLSEMLQLKKECNHVTFATALAACASQEAFLDGKTIHALAIFLGLQDNLMVCNSLITMYSKFNAMREAERVFQTMPRCDVITWNVLIGGYMENEEKNEAIQTFNRMRRAGIRGNYITIVNVLGVCSTPHDLQDHGKALHAYAISIGLEINEFVLNSLITMYANGDDFDSSGFIFDQMSSKNVVSWNAMIASKAHHGQGEEAMKYFKEMFSAGIELDQFSFSGGLSASACLASKGEGQQIHCLIIKFRFDSDLHVINAAMDMYGKCGKMDDALKLVPEPSKRSRLTWNIIISCYARYGQFIEAEDTFNKMLLLGPKPDYVTFVSLLSACNHAGLVDKGLTYYNLMTYKFGISPRIDHCACIIDLLGRSGRLTEAEKFVEEMPILPNSFIWRSLLSASRTHRRLDTGQKAAKHLLQLDPLDDSAYVLLANAYALSGKWDEVEKLREYMNSTNLKKRPACSWIQVKNKVSTFGVADKAHPVAKEIYSKLDWILQVVIEAGYVADTSQSLHDTDEEQKECNLWNHSEKLALAFGLISVPSGCTITVFKNLRVCGDCHLVYKLLSKVVAREIVLRDPYRFHRFKGGICSCSDYW</sequence>
<dbReference type="GO" id="GO:0003723">
    <property type="term" value="F:RNA binding"/>
    <property type="evidence" value="ECO:0007669"/>
    <property type="project" value="InterPro"/>
</dbReference>
<protein>
    <recommendedName>
        <fullName evidence="3">DYW domain-containing protein</fullName>
    </recommendedName>
</protein>
<dbReference type="Pfam" id="PF14432">
    <property type="entry name" value="DYW_deaminase"/>
    <property type="match status" value="1"/>
</dbReference>
<dbReference type="Pfam" id="PF13041">
    <property type="entry name" value="PPR_2"/>
    <property type="match status" value="5"/>
</dbReference>
<dbReference type="FunFam" id="1.25.40.10:FF:000381">
    <property type="entry name" value="Pentatricopeptide repeat-containing protein"/>
    <property type="match status" value="1"/>
</dbReference>
<feature type="repeat" description="PPR" evidence="2">
    <location>
        <begin position="308"/>
        <end position="342"/>
    </location>
</feature>
<dbReference type="InterPro" id="IPR011990">
    <property type="entry name" value="TPR-like_helical_dom_sf"/>
</dbReference>